<evidence type="ECO:0000313" key="10">
    <source>
        <dbReference type="Proteomes" id="UP001150569"/>
    </source>
</evidence>
<evidence type="ECO:0000313" key="9">
    <source>
        <dbReference type="EMBL" id="KAJ1930483.1"/>
    </source>
</evidence>
<comment type="catalytic activity">
    <reaction evidence="1 8">
        <text>1D-myo-inositol 1,3,4,5,6-pentakisphosphate + ATP = 1D-myo-inositol hexakisphosphate + ADP + H(+)</text>
        <dbReference type="Rhea" id="RHEA:20313"/>
        <dbReference type="ChEBI" id="CHEBI:15378"/>
        <dbReference type="ChEBI" id="CHEBI:30616"/>
        <dbReference type="ChEBI" id="CHEBI:57733"/>
        <dbReference type="ChEBI" id="CHEBI:58130"/>
        <dbReference type="ChEBI" id="CHEBI:456216"/>
        <dbReference type="EC" id="2.7.1.158"/>
    </reaction>
</comment>
<dbReference type="Gene3D" id="3.30.200.110">
    <property type="entry name" value="Inositol-pentakisphosphate 2-kinase, N-lobe"/>
    <property type="match status" value="1"/>
</dbReference>
<keyword evidence="5 8" id="KW-0547">Nucleotide-binding</keyword>
<keyword evidence="6 8" id="KW-0418">Kinase</keyword>
<name>A0A9W8E2X9_9FUNG</name>
<keyword evidence="10" id="KW-1185">Reference proteome</keyword>
<protein>
    <recommendedName>
        <fullName evidence="3 8">Inositol-pentakisphosphate 2-kinase</fullName>
        <ecNumber evidence="2 8">2.7.1.158</ecNumber>
    </recommendedName>
</protein>
<dbReference type="InterPro" id="IPR009286">
    <property type="entry name" value="Ins_P5_2-kin"/>
</dbReference>
<comment type="domain">
    <text evidence="8">The EXKPK motif is conserved in inositol-pentakisphosphate 2-kinases of both family 1 and 2.</text>
</comment>
<evidence type="ECO:0000256" key="6">
    <source>
        <dbReference type="ARBA" id="ARBA00022777"/>
    </source>
</evidence>
<proteinExistence type="predicted"/>
<keyword evidence="7 8" id="KW-0067">ATP-binding</keyword>
<evidence type="ECO:0000256" key="1">
    <source>
        <dbReference type="ARBA" id="ARBA00001774"/>
    </source>
</evidence>
<dbReference type="Pfam" id="PF06090">
    <property type="entry name" value="Ins_P5_2-kin"/>
    <property type="match status" value="1"/>
</dbReference>
<dbReference type="GO" id="GO:0005634">
    <property type="term" value="C:nucleus"/>
    <property type="evidence" value="ECO:0007669"/>
    <property type="project" value="TreeGrafter"/>
</dbReference>
<evidence type="ECO:0000256" key="4">
    <source>
        <dbReference type="ARBA" id="ARBA00022679"/>
    </source>
</evidence>
<dbReference type="GO" id="GO:0032958">
    <property type="term" value="P:inositol phosphate biosynthetic process"/>
    <property type="evidence" value="ECO:0007669"/>
    <property type="project" value="TreeGrafter"/>
</dbReference>
<dbReference type="AlphaFoldDB" id="A0A9W8E2X9"/>
<accession>A0A9W8E2X9</accession>
<dbReference type="InterPro" id="IPR043001">
    <property type="entry name" value="IP5_2-K_N_lobe"/>
</dbReference>
<dbReference type="Proteomes" id="UP001150569">
    <property type="component" value="Unassembled WGS sequence"/>
</dbReference>
<comment type="caution">
    <text evidence="9">The sequence shown here is derived from an EMBL/GenBank/DDBJ whole genome shotgun (WGS) entry which is preliminary data.</text>
</comment>
<evidence type="ECO:0000256" key="8">
    <source>
        <dbReference type="RuleBase" id="RU364126"/>
    </source>
</evidence>
<dbReference type="PANTHER" id="PTHR14456:SF2">
    <property type="entry name" value="INOSITOL-PENTAKISPHOSPHATE 2-KINASE"/>
    <property type="match status" value="1"/>
</dbReference>
<dbReference type="OrthoDB" id="272370at2759"/>
<reference evidence="9" key="1">
    <citation type="submission" date="2022-07" db="EMBL/GenBank/DDBJ databases">
        <title>Phylogenomic reconstructions and comparative analyses of Kickxellomycotina fungi.</title>
        <authorList>
            <person name="Reynolds N.K."/>
            <person name="Stajich J.E."/>
            <person name="Barry K."/>
            <person name="Grigoriev I.V."/>
            <person name="Crous P."/>
            <person name="Smith M.E."/>
        </authorList>
    </citation>
    <scope>NUCLEOTIDE SEQUENCE</scope>
    <source>
        <strain evidence="9">RSA 861</strain>
    </source>
</reference>
<evidence type="ECO:0000256" key="7">
    <source>
        <dbReference type="ARBA" id="ARBA00022840"/>
    </source>
</evidence>
<sequence length="502" mass="56367">MLDSVAAFQARLPLPATCLAPELWRYKNEGNANIILTSTSRDPRCLHPGLAYLLFQMIGSVTRPGFLTFQSDLKIVAGLRGLALRIRKCDVETGTISSKTKAPRTTPGYAEELDYIHQVIAPLLGIEYMVPMHLLPVTPSFLTALDRRIQSDRPETRWHKCIDTRQEHVVITVDLTGHPYSGAAHGDFSPGPATFSVEIKCLSPRSVKRTTCRFCMKKYRDVDSSTDPPSSFCPMDLYSGSPARMESAFEALYTQPRNNLLLFRSDGSVMPRSAWEDLVHQFFERIIPVHTTLVSSSSILDTLLTPLLITILQQEPVLQRLSRWQQYLDTWDVEGLVALLGDVRSRDDGTKPAVNNLLDPPTAEEWAEVLATIDPETRPSLPRTTRELRHAVLKHLISATLKDCSVFISLWVNPASHRTVPAPTLDETEVGRTGFLKVRWNDRGYLEAEPNPDETTTGTRVFYTVHLIDLDPKPVKNLAKYYANDQAIVANYLSRNIRKSCA</sequence>
<organism evidence="9 10">
    <name type="scientific">Tieghemiomyces parasiticus</name>
    <dbReference type="NCBI Taxonomy" id="78921"/>
    <lineage>
        <taxon>Eukaryota</taxon>
        <taxon>Fungi</taxon>
        <taxon>Fungi incertae sedis</taxon>
        <taxon>Zoopagomycota</taxon>
        <taxon>Kickxellomycotina</taxon>
        <taxon>Dimargaritomycetes</taxon>
        <taxon>Dimargaritales</taxon>
        <taxon>Dimargaritaceae</taxon>
        <taxon>Tieghemiomyces</taxon>
    </lineage>
</organism>
<evidence type="ECO:0000256" key="2">
    <source>
        <dbReference type="ARBA" id="ARBA00012023"/>
    </source>
</evidence>
<evidence type="ECO:0000256" key="5">
    <source>
        <dbReference type="ARBA" id="ARBA00022741"/>
    </source>
</evidence>
<evidence type="ECO:0000256" key="3">
    <source>
        <dbReference type="ARBA" id="ARBA00014846"/>
    </source>
</evidence>
<dbReference type="EC" id="2.7.1.158" evidence="2 8"/>
<comment type="function">
    <text evidence="8">Phosphorylates Ins(1,3,4,5,6)P5 at position 2 to form Ins(1,2,3,4,5,6)P6 (InsP6 or phytate).</text>
</comment>
<dbReference type="PANTHER" id="PTHR14456">
    <property type="entry name" value="INOSITOL POLYPHOSPHATE KINASE 1"/>
    <property type="match status" value="1"/>
</dbReference>
<dbReference type="GO" id="GO:0005524">
    <property type="term" value="F:ATP binding"/>
    <property type="evidence" value="ECO:0007669"/>
    <property type="project" value="UniProtKB-KW"/>
</dbReference>
<gene>
    <name evidence="9" type="ORF">IWQ60_000268</name>
</gene>
<keyword evidence="4 8" id="KW-0808">Transferase</keyword>
<dbReference type="GO" id="GO:0035299">
    <property type="term" value="F:inositol-1,3,4,5,6-pentakisphosphate 2-kinase activity"/>
    <property type="evidence" value="ECO:0007669"/>
    <property type="project" value="UniProtKB-EC"/>
</dbReference>
<dbReference type="EMBL" id="JANBPT010000006">
    <property type="protein sequence ID" value="KAJ1930483.1"/>
    <property type="molecule type" value="Genomic_DNA"/>
</dbReference>